<feature type="domain" description="Polymerase/histidinol phosphatase N-terminal" evidence="1">
    <location>
        <begin position="7"/>
        <end position="72"/>
    </location>
</feature>
<dbReference type="Pfam" id="PF02811">
    <property type="entry name" value="PHP"/>
    <property type="match status" value="1"/>
</dbReference>
<proteinExistence type="predicted"/>
<reference evidence="2" key="1">
    <citation type="journal article" date="2020" name="mSystems">
        <title>Genome- and Community-Level Interaction Insights into Carbon Utilization and Element Cycling Functions of Hydrothermarchaeota in Hydrothermal Sediment.</title>
        <authorList>
            <person name="Zhou Z."/>
            <person name="Liu Y."/>
            <person name="Xu W."/>
            <person name="Pan J."/>
            <person name="Luo Z.H."/>
            <person name="Li M."/>
        </authorList>
    </citation>
    <scope>NUCLEOTIDE SEQUENCE [LARGE SCALE GENOMIC DNA]</scope>
    <source>
        <strain evidence="2">HyVt-237</strain>
    </source>
</reference>
<dbReference type="GO" id="GO:0035312">
    <property type="term" value="F:5'-3' DNA exonuclease activity"/>
    <property type="evidence" value="ECO:0007669"/>
    <property type="project" value="TreeGrafter"/>
</dbReference>
<dbReference type="AlphaFoldDB" id="A0A7C1BFX8"/>
<protein>
    <submittedName>
        <fullName evidence="2">PHP domain-containing protein</fullName>
    </submittedName>
</protein>
<dbReference type="InterPro" id="IPR052018">
    <property type="entry name" value="PHP_domain"/>
</dbReference>
<dbReference type="InterPro" id="IPR016195">
    <property type="entry name" value="Pol/histidinol_Pase-like"/>
</dbReference>
<dbReference type="PANTHER" id="PTHR42924:SF3">
    <property type="entry name" value="POLYMERASE_HISTIDINOL PHOSPHATASE N-TERMINAL DOMAIN-CONTAINING PROTEIN"/>
    <property type="match status" value="1"/>
</dbReference>
<dbReference type="Gene3D" id="3.20.20.140">
    <property type="entry name" value="Metal-dependent hydrolases"/>
    <property type="match status" value="1"/>
</dbReference>
<gene>
    <name evidence="2" type="ORF">ENG67_04645</name>
</gene>
<evidence type="ECO:0000313" key="2">
    <source>
        <dbReference type="EMBL" id="HDM90480.1"/>
    </source>
</evidence>
<accession>A0A7C1BFX8</accession>
<evidence type="ECO:0000259" key="1">
    <source>
        <dbReference type="SMART" id="SM00481"/>
    </source>
</evidence>
<dbReference type="InterPro" id="IPR004013">
    <property type="entry name" value="PHP_dom"/>
</dbReference>
<dbReference type="Proteomes" id="UP000885931">
    <property type="component" value="Unassembled WGS sequence"/>
</dbReference>
<dbReference type="InterPro" id="IPR003141">
    <property type="entry name" value="Pol/His_phosphatase_N"/>
</dbReference>
<name>A0A7C1BFX8_UNCW3</name>
<dbReference type="EMBL" id="DRBW01000179">
    <property type="protein sequence ID" value="HDM90480.1"/>
    <property type="molecule type" value="Genomic_DNA"/>
</dbReference>
<dbReference type="Gene3D" id="1.10.150.650">
    <property type="match status" value="1"/>
</dbReference>
<dbReference type="GO" id="GO:0004534">
    <property type="term" value="F:5'-3' RNA exonuclease activity"/>
    <property type="evidence" value="ECO:0007669"/>
    <property type="project" value="TreeGrafter"/>
</dbReference>
<dbReference type="CDD" id="cd07438">
    <property type="entry name" value="PHP_HisPPase_AMP"/>
    <property type="match status" value="1"/>
</dbReference>
<comment type="caution">
    <text evidence="2">The sequence shown here is derived from an EMBL/GenBank/DDBJ whole genome shotgun (WGS) entry which is preliminary data.</text>
</comment>
<sequence length="279" mass="31023">MVGEVFCDLHVHTNYSDGEYPPREVVRRAARAGLSVIAITDHDNILGIEEAIEEGEAIGISVLPGVELSAEDNGNDIHILGYLFDHRNGELRDTLEFFREERLKRAKTIVEKLRGMGVFLEIEEVLEEAGHGAVGRPHIAHVLIKRGYVATVREAFENYLGYESPAYVPKFKMTVKDAIDLIKKAGGIPVIAHPGISAPPHKVMEFIELGLLGIEVWHPEHDEDTVAFYSKVADKHGLVKTGGSDYHGEHKGRANLGQIKLPYKVVRDLLELKEKLRAS</sequence>
<dbReference type="SMART" id="SM00481">
    <property type="entry name" value="POLIIIAc"/>
    <property type="match status" value="1"/>
</dbReference>
<dbReference type="PANTHER" id="PTHR42924">
    <property type="entry name" value="EXONUCLEASE"/>
    <property type="match status" value="1"/>
</dbReference>
<dbReference type="SUPFAM" id="SSF89550">
    <property type="entry name" value="PHP domain-like"/>
    <property type="match status" value="1"/>
</dbReference>
<organism evidence="2">
    <name type="scientific">candidate division WOR-3 bacterium</name>
    <dbReference type="NCBI Taxonomy" id="2052148"/>
    <lineage>
        <taxon>Bacteria</taxon>
        <taxon>Bacteria division WOR-3</taxon>
    </lineage>
</organism>